<dbReference type="InterPro" id="IPR047789">
    <property type="entry name" value="CU044_5270-like"/>
</dbReference>
<dbReference type="EMBL" id="JADBEF010000001">
    <property type="protein sequence ID" value="MBE1559965.1"/>
    <property type="molecule type" value="Genomic_DNA"/>
</dbReference>
<evidence type="ECO:0000313" key="4">
    <source>
        <dbReference type="Proteomes" id="UP000661607"/>
    </source>
</evidence>
<accession>A0ABR9KDR5</accession>
<evidence type="ECO:0000256" key="2">
    <source>
        <dbReference type="SAM" id="Phobius"/>
    </source>
</evidence>
<proteinExistence type="predicted"/>
<evidence type="ECO:0008006" key="5">
    <source>
        <dbReference type="Google" id="ProtNLM"/>
    </source>
</evidence>
<evidence type="ECO:0000313" key="3">
    <source>
        <dbReference type="EMBL" id="MBE1559965.1"/>
    </source>
</evidence>
<feature type="transmembrane region" description="Helical" evidence="2">
    <location>
        <begin position="61"/>
        <end position="82"/>
    </location>
</feature>
<keyword evidence="2" id="KW-0812">Transmembrane</keyword>
<keyword evidence="4" id="KW-1185">Reference proteome</keyword>
<sequence>MKNTDEIDAMTRALARVAPGQPGGHPSDAEAQTLLTLITAEDPATAAPQTRPARPQGVRRLPWRAGVVGLVAAAGATAVFLGQLAPTAAPSPAATPGGTSLSGASILLAAAAKAEAAPEGAYWHFKALYAGSRPGPYGKDGDTYYLETSSLWEKWVAKDGRTWIGRRQLAARPLDLDAWRRDGSPTEWPVGRDPGPPYSTSPGEGTLSRIKGEQRLYWSAMPLTLKEIEALPADPEALKKRALEAIRRDNGVGPAEDALPRTLASLLYELPASPKVRSAAYQALATMPAVRVEGPATDPRGRSGIAVTFLIQGDRTPRSRLIVDPDTSKVLAVAVNDVVEVVLESGWTDTKPSPPSTE</sequence>
<dbReference type="Proteomes" id="UP000661607">
    <property type="component" value="Unassembled WGS sequence"/>
</dbReference>
<organism evidence="3 4">
    <name type="scientific">Nonomuraea africana</name>
    <dbReference type="NCBI Taxonomy" id="46171"/>
    <lineage>
        <taxon>Bacteria</taxon>
        <taxon>Bacillati</taxon>
        <taxon>Actinomycetota</taxon>
        <taxon>Actinomycetes</taxon>
        <taxon>Streptosporangiales</taxon>
        <taxon>Streptosporangiaceae</taxon>
        <taxon>Nonomuraea</taxon>
    </lineage>
</organism>
<name>A0ABR9KDR5_9ACTN</name>
<gene>
    <name evidence="3" type="ORF">H4W81_002744</name>
</gene>
<keyword evidence="2" id="KW-0472">Membrane</keyword>
<feature type="region of interest" description="Disordered" evidence="1">
    <location>
        <begin position="185"/>
        <end position="206"/>
    </location>
</feature>
<dbReference type="NCBIfam" id="NF038083">
    <property type="entry name" value="CU044_5270_fam"/>
    <property type="match status" value="1"/>
</dbReference>
<protein>
    <recommendedName>
        <fullName evidence="5">CU044_5270 family protein</fullName>
    </recommendedName>
</protein>
<comment type="caution">
    <text evidence="3">The sequence shown here is derived from an EMBL/GenBank/DDBJ whole genome shotgun (WGS) entry which is preliminary data.</text>
</comment>
<dbReference type="RefSeq" id="WP_192775130.1">
    <property type="nucleotide sequence ID" value="NZ_BAAASY010000027.1"/>
</dbReference>
<keyword evidence="2" id="KW-1133">Transmembrane helix</keyword>
<evidence type="ECO:0000256" key="1">
    <source>
        <dbReference type="SAM" id="MobiDB-lite"/>
    </source>
</evidence>
<reference evidence="3 4" key="1">
    <citation type="submission" date="2020-10" db="EMBL/GenBank/DDBJ databases">
        <title>Sequencing the genomes of 1000 actinobacteria strains.</title>
        <authorList>
            <person name="Klenk H.-P."/>
        </authorList>
    </citation>
    <scope>NUCLEOTIDE SEQUENCE [LARGE SCALE GENOMIC DNA]</scope>
    <source>
        <strain evidence="3 4">DSM 43748</strain>
    </source>
</reference>